<reference evidence="1 2" key="1">
    <citation type="submission" date="2017-07" db="EMBL/GenBank/DDBJ databases">
        <title>Genome Sequence of Sulfitobacter pseudonitzschiae Strain SMR1 Isolated from a culture of the Diatom Skeletonema marinoi.</title>
        <authorList>
            <person name="Topel M."/>
            <person name="Pinder M.I.M."/>
            <person name="Johansson O.N."/>
            <person name="Kourtchenko O."/>
            <person name="Godhe A."/>
            <person name="Clarke A.K."/>
        </authorList>
    </citation>
    <scope>NUCLEOTIDE SEQUENCE [LARGE SCALE GENOMIC DNA]</scope>
    <source>
        <strain evidence="1 2">SMR1</strain>
    </source>
</reference>
<evidence type="ECO:0000313" key="2">
    <source>
        <dbReference type="Proteomes" id="UP000199754"/>
    </source>
</evidence>
<proteinExistence type="predicted"/>
<gene>
    <name evidence="1" type="ORF">SULPSESMR1_02382</name>
</gene>
<sequence>MKTNTRFIKSVVATAADDKTVMPWARGARRAAFIAKRKADLDRKAA</sequence>
<accession>A0A221K2G7</accession>
<dbReference type="Proteomes" id="UP000199754">
    <property type="component" value="Chromosome"/>
</dbReference>
<dbReference type="AlphaFoldDB" id="A0A221K2G7"/>
<dbReference type="KEGG" id="spse:SULPSESMR1_02382"/>
<name>A0A221K2G7_9RHOB</name>
<organism evidence="1 2">
    <name type="scientific">Pseudosulfitobacter pseudonitzschiae</name>
    <dbReference type="NCBI Taxonomy" id="1402135"/>
    <lineage>
        <taxon>Bacteria</taxon>
        <taxon>Pseudomonadati</taxon>
        <taxon>Pseudomonadota</taxon>
        <taxon>Alphaproteobacteria</taxon>
        <taxon>Rhodobacterales</taxon>
        <taxon>Roseobacteraceae</taxon>
        <taxon>Pseudosulfitobacter</taxon>
    </lineage>
</organism>
<dbReference type="EMBL" id="CP022415">
    <property type="protein sequence ID" value="ASM73179.1"/>
    <property type="molecule type" value="Genomic_DNA"/>
</dbReference>
<keyword evidence="2" id="KW-1185">Reference proteome</keyword>
<evidence type="ECO:0000313" key="1">
    <source>
        <dbReference type="EMBL" id="ASM73179.1"/>
    </source>
</evidence>
<dbReference type="RefSeq" id="WP_198362791.1">
    <property type="nucleotide sequence ID" value="NZ_CP022415.1"/>
</dbReference>
<protein>
    <submittedName>
        <fullName evidence="1">Uncharacterized protein</fullName>
    </submittedName>
</protein>
<dbReference type="STRING" id="1402135.SAMN05444149_103488"/>